<feature type="non-terminal residue" evidence="2">
    <location>
        <position position="1"/>
    </location>
</feature>
<comment type="caution">
    <text evidence="2">The sequence shown here is derived from an EMBL/GenBank/DDBJ whole genome shotgun (WGS) entry which is preliminary data.</text>
</comment>
<dbReference type="Proteomes" id="UP000681722">
    <property type="component" value="Unassembled WGS sequence"/>
</dbReference>
<gene>
    <name evidence="2" type="ORF">SRO942_LOCUS48310</name>
</gene>
<name>A0A8S2YVJ2_9BILA</name>
<organism evidence="2 3">
    <name type="scientific">Didymodactylos carnosus</name>
    <dbReference type="NCBI Taxonomy" id="1234261"/>
    <lineage>
        <taxon>Eukaryota</taxon>
        <taxon>Metazoa</taxon>
        <taxon>Spiralia</taxon>
        <taxon>Gnathifera</taxon>
        <taxon>Rotifera</taxon>
        <taxon>Eurotatoria</taxon>
        <taxon>Bdelloidea</taxon>
        <taxon>Philodinida</taxon>
        <taxon>Philodinidae</taxon>
        <taxon>Didymodactylos</taxon>
    </lineage>
</organism>
<evidence type="ECO:0000313" key="3">
    <source>
        <dbReference type="Proteomes" id="UP000681722"/>
    </source>
</evidence>
<dbReference type="EMBL" id="CAJOBC010123747">
    <property type="protein sequence ID" value="CAF4585796.1"/>
    <property type="molecule type" value="Genomic_DNA"/>
</dbReference>
<sequence length="80" mass="9793">QLFRQRLAKFLRNDRFKQMRKMKKLFGEDWDNRHSKKKANETTGEKEEESDDEEQGKSDERQLKQFLNQLNDLFNNETIN</sequence>
<evidence type="ECO:0000313" key="2">
    <source>
        <dbReference type="EMBL" id="CAF4585796.1"/>
    </source>
</evidence>
<feature type="compositionally biased region" description="Basic and acidic residues" evidence="1">
    <location>
        <begin position="27"/>
        <end position="45"/>
    </location>
</feature>
<proteinExistence type="predicted"/>
<dbReference type="AlphaFoldDB" id="A0A8S2YVJ2"/>
<protein>
    <submittedName>
        <fullName evidence="2">Uncharacterized protein</fullName>
    </submittedName>
</protein>
<reference evidence="2" key="1">
    <citation type="submission" date="2021-02" db="EMBL/GenBank/DDBJ databases">
        <authorList>
            <person name="Nowell W R."/>
        </authorList>
    </citation>
    <scope>NUCLEOTIDE SEQUENCE</scope>
</reference>
<evidence type="ECO:0000256" key="1">
    <source>
        <dbReference type="SAM" id="MobiDB-lite"/>
    </source>
</evidence>
<accession>A0A8S2YVJ2</accession>
<feature type="region of interest" description="Disordered" evidence="1">
    <location>
        <begin position="27"/>
        <end position="60"/>
    </location>
</feature>